<dbReference type="EMBL" id="BART01008372">
    <property type="protein sequence ID" value="GAG53817.1"/>
    <property type="molecule type" value="Genomic_DNA"/>
</dbReference>
<comment type="caution">
    <text evidence="1">The sequence shown here is derived from an EMBL/GenBank/DDBJ whole genome shotgun (WGS) entry which is preliminary data.</text>
</comment>
<sequence>MNLEDPLTDQTNTAINYHHHTNDYGIDKRIELRSNVKVSDWNTNDYQVYTTEQNISGASNYFLQITGELNEEYFTNNDIVDVAALRQAQAGESPILFEVDEINNKILFDSPLYSPQQSFVAPYLEIPSSIISLITFTNSNPSIKIHVLKLSPSFL</sequence>
<evidence type="ECO:0000313" key="1">
    <source>
        <dbReference type="EMBL" id="GAG53817.1"/>
    </source>
</evidence>
<proteinExistence type="predicted"/>
<gene>
    <name evidence="1" type="ORF">S01H4_18849</name>
</gene>
<organism evidence="1">
    <name type="scientific">marine sediment metagenome</name>
    <dbReference type="NCBI Taxonomy" id="412755"/>
    <lineage>
        <taxon>unclassified sequences</taxon>
        <taxon>metagenomes</taxon>
        <taxon>ecological metagenomes</taxon>
    </lineage>
</organism>
<dbReference type="AlphaFoldDB" id="X0Z5Z0"/>
<name>X0Z5Z0_9ZZZZ</name>
<protein>
    <submittedName>
        <fullName evidence="1">Uncharacterized protein</fullName>
    </submittedName>
</protein>
<reference evidence="1" key="1">
    <citation type="journal article" date="2014" name="Front. Microbiol.">
        <title>High frequency of phylogenetically diverse reductive dehalogenase-homologous genes in deep subseafloor sedimentary metagenomes.</title>
        <authorList>
            <person name="Kawai M."/>
            <person name="Futagami T."/>
            <person name="Toyoda A."/>
            <person name="Takaki Y."/>
            <person name="Nishi S."/>
            <person name="Hori S."/>
            <person name="Arai W."/>
            <person name="Tsubouchi T."/>
            <person name="Morono Y."/>
            <person name="Uchiyama I."/>
            <person name="Ito T."/>
            <person name="Fujiyama A."/>
            <person name="Inagaki F."/>
            <person name="Takami H."/>
        </authorList>
    </citation>
    <scope>NUCLEOTIDE SEQUENCE</scope>
    <source>
        <strain evidence="1">Expedition CK06-06</strain>
    </source>
</reference>
<accession>X0Z5Z0</accession>